<organism evidence="1 2">
    <name type="scientific">Russula earlei</name>
    <dbReference type="NCBI Taxonomy" id="71964"/>
    <lineage>
        <taxon>Eukaryota</taxon>
        <taxon>Fungi</taxon>
        <taxon>Dikarya</taxon>
        <taxon>Basidiomycota</taxon>
        <taxon>Agaricomycotina</taxon>
        <taxon>Agaricomycetes</taxon>
        <taxon>Russulales</taxon>
        <taxon>Russulaceae</taxon>
        <taxon>Russula</taxon>
    </lineage>
</organism>
<reference evidence="1" key="1">
    <citation type="submission" date="2021-03" db="EMBL/GenBank/DDBJ databases">
        <title>Evolutionary priming and transition to the ectomycorrhizal habit in an iconic lineage of mushroom-forming fungi: is preadaptation a requirement?</title>
        <authorList>
            <consortium name="DOE Joint Genome Institute"/>
            <person name="Looney B.P."/>
            <person name="Miyauchi S."/>
            <person name="Morin E."/>
            <person name="Drula E."/>
            <person name="Courty P.E."/>
            <person name="Chicoki N."/>
            <person name="Fauchery L."/>
            <person name="Kohler A."/>
            <person name="Kuo A."/>
            <person name="LaButti K."/>
            <person name="Pangilinan J."/>
            <person name="Lipzen A."/>
            <person name="Riley R."/>
            <person name="Andreopoulos W."/>
            <person name="He G."/>
            <person name="Johnson J."/>
            <person name="Barry K.W."/>
            <person name="Grigoriev I.V."/>
            <person name="Nagy L."/>
            <person name="Hibbett D."/>
            <person name="Henrissat B."/>
            <person name="Matheny P.B."/>
            <person name="Labbe J."/>
            <person name="Martin A.F."/>
        </authorList>
    </citation>
    <scope>NUCLEOTIDE SEQUENCE</scope>
    <source>
        <strain evidence="1">BPL698</strain>
    </source>
</reference>
<name>A0ACC0UFQ9_9AGAM</name>
<dbReference type="Proteomes" id="UP001207468">
    <property type="component" value="Unassembled WGS sequence"/>
</dbReference>
<evidence type="ECO:0000313" key="1">
    <source>
        <dbReference type="EMBL" id="KAI9510574.1"/>
    </source>
</evidence>
<protein>
    <submittedName>
        <fullName evidence="1">Uncharacterized protein</fullName>
    </submittedName>
</protein>
<sequence length="181" mass="20970">MDIDFILPQLYRLISQVESFNSCDRATVRTSDSAIRFAISRETNRFPVLSLEIWCSELDERLLPLAQVCSAFFPLSTLIQLDIVDDVFRLHWKYDMDATQWLEFLDPFTAVKDLRLSDQAARHVFQAWEELADERVTEVLPALQNIFLEGLEPLESVPKYIEGFVAARQLSGHPVAVHRWE</sequence>
<keyword evidence="2" id="KW-1185">Reference proteome</keyword>
<evidence type="ECO:0000313" key="2">
    <source>
        <dbReference type="Proteomes" id="UP001207468"/>
    </source>
</evidence>
<comment type="caution">
    <text evidence="1">The sequence shown here is derived from an EMBL/GenBank/DDBJ whole genome shotgun (WGS) entry which is preliminary data.</text>
</comment>
<gene>
    <name evidence="1" type="ORF">F5148DRAFT_1281774</name>
</gene>
<accession>A0ACC0UFQ9</accession>
<dbReference type="EMBL" id="JAGFNK010000039">
    <property type="protein sequence ID" value="KAI9510574.1"/>
    <property type="molecule type" value="Genomic_DNA"/>
</dbReference>
<proteinExistence type="predicted"/>